<dbReference type="OrthoDB" id="426210at2759"/>
<dbReference type="PANTHER" id="PTHR47510">
    <property type="entry name" value="REVERSE TRANSCRIPTASE DOMAIN-CONTAINING PROTEIN"/>
    <property type="match status" value="1"/>
</dbReference>
<evidence type="ECO:0000313" key="2">
    <source>
        <dbReference type="EMBL" id="CAD2205769.1"/>
    </source>
</evidence>
<dbReference type="Proteomes" id="UP000580250">
    <property type="component" value="Unassembled WGS sequence"/>
</dbReference>
<reference evidence="2 3" key="1">
    <citation type="submission" date="2020-08" db="EMBL/GenBank/DDBJ databases">
        <authorList>
            <person name="Koutsovoulos G."/>
            <person name="Danchin GJ E."/>
        </authorList>
    </citation>
    <scope>NUCLEOTIDE SEQUENCE [LARGE SCALE GENOMIC DNA]</scope>
</reference>
<dbReference type="PANTHER" id="PTHR47510:SF3">
    <property type="entry name" value="ENDO_EXONUCLEASE_PHOSPHATASE DOMAIN-CONTAINING PROTEIN"/>
    <property type="match status" value="1"/>
</dbReference>
<gene>
    <name evidence="2" type="ORF">MENT_LOCUS59611</name>
</gene>
<dbReference type="InterPro" id="IPR043502">
    <property type="entry name" value="DNA/RNA_pol_sf"/>
</dbReference>
<evidence type="ECO:0000313" key="3">
    <source>
        <dbReference type="Proteomes" id="UP000580250"/>
    </source>
</evidence>
<dbReference type="AlphaFoldDB" id="A0A6V7Y2A2"/>
<name>A0A6V7Y2A2_MELEN</name>
<dbReference type="Pfam" id="PF00078">
    <property type="entry name" value="RVT_1"/>
    <property type="match status" value="1"/>
</dbReference>
<dbReference type="CDD" id="cd01650">
    <property type="entry name" value="RT_nLTR_like"/>
    <property type="match status" value="1"/>
</dbReference>
<sequence>MNLSSTTPGPTRNDAYLDICLTNKPNLFQNIYVDGSLFNSDHDALIFDLLFPVIKKEIKPIKYRKFNKDNTLLLNRFLSSVIPIISAQNYYLEDKYNHLINNILTSLDLYVPEKLITKKDLKHDYPPHLKASIKKKAEIYRLLKTDKIKYKELYDSISLHIKIQTRNFHNKKQNAYITKNRNSIHKYLKKFKFTNNEIPVLFHNNRYVTKSIDKSEIFADIFLENFSNTNTQYNHDINDNNQIPVIEDIDFDIIDIINFIKKLPNRNGTSPDNVNYKILKIALPSIAPVLSEIFRISLDSGILPKIWKESLIMPLFKKGEKSNPENYRPIALTCALCRIMEMVLNKYIVQFLHDNNLFSNDQYGFIKNRSTTTQLIATLEDWYDAIMGKKNIDCIYIDFRKAFDSVPHDLLINKLYKIGIRGKILNWISSFLTNRTFRVKINNSLSKPRNIKSGVPQGSVLGPIILLINK</sequence>
<accession>A0A6V7Y2A2</accession>
<comment type="caution">
    <text evidence="2">The sequence shown here is derived from an EMBL/GenBank/DDBJ whole genome shotgun (WGS) entry which is preliminary data.</text>
</comment>
<organism evidence="2 3">
    <name type="scientific">Meloidogyne enterolobii</name>
    <name type="common">Root-knot nematode worm</name>
    <name type="synonym">Meloidogyne mayaguensis</name>
    <dbReference type="NCBI Taxonomy" id="390850"/>
    <lineage>
        <taxon>Eukaryota</taxon>
        <taxon>Metazoa</taxon>
        <taxon>Ecdysozoa</taxon>
        <taxon>Nematoda</taxon>
        <taxon>Chromadorea</taxon>
        <taxon>Rhabditida</taxon>
        <taxon>Tylenchina</taxon>
        <taxon>Tylenchomorpha</taxon>
        <taxon>Tylenchoidea</taxon>
        <taxon>Meloidogynidae</taxon>
        <taxon>Meloidogyninae</taxon>
        <taxon>Meloidogyne</taxon>
    </lineage>
</organism>
<proteinExistence type="predicted"/>
<dbReference type="SUPFAM" id="SSF56672">
    <property type="entry name" value="DNA/RNA polymerases"/>
    <property type="match status" value="1"/>
</dbReference>
<dbReference type="EMBL" id="CAJEWN010002911">
    <property type="protein sequence ID" value="CAD2205769.1"/>
    <property type="molecule type" value="Genomic_DNA"/>
</dbReference>
<evidence type="ECO:0000259" key="1">
    <source>
        <dbReference type="PROSITE" id="PS50878"/>
    </source>
</evidence>
<feature type="domain" description="Reverse transcriptase" evidence="1">
    <location>
        <begin position="296"/>
        <end position="470"/>
    </location>
</feature>
<protein>
    <recommendedName>
        <fullName evidence="1">Reverse transcriptase domain-containing protein</fullName>
    </recommendedName>
</protein>
<dbReference type="PROSITE" id="PS50878">
    <property type="entry name" value="RT_POL"/>
    <property type="match status" value="1"/>
</dbReference>
<dbReference type="InterPro" id="IPR000477">
    <property type="entry name" value="RT_dom"/>
</dbReference>